<reference evidence="3" key="1">
    <citation type="submission" date="2023-07" db="EMBL/GenBank/DDBJ databases">
        <title>Whole genome shotgun sequence of Streptomyces achromogenes subsp. rubradiris NBRC 14000.</title>
        <authorList>
            <person name="Komaki H."/>
            <person name="Tamura T."/>
        </authorList>
    </citation>
    <scope>NUCLEOTIDE SEQUENCE [LARGE SCALE GENOMIC DNA]</scope>
    <source>
        <strain evidence="3">NBRC 14000</strain>
    </source>
</reference>
<accession>A0ABQ3RNW9</accession>
<dbReference type="Pfam" id="PF00884">
    <property type="entry name" value="Sulfatase"/>
    <property type="match status" value="1"/>
</dbReference>
<dbReference type="InterPro" id="IPR017850">
    <property type="entry name" value="Alkaline_phosphatase_core_sf"/>
</dbReference>
<evidence type="ECO:0000313" key="2">
    <source>
        <dbReference type="EMBL" id="GHI57556.1"/>
    </source>
</evidence>
<feature type="domain" description="Sulfatase N-terminal" evidence="1">
    <location>
        <begin position="14"/>
        <end position="250"/>
    </location>
</feature>
<comment type="caution">
    <text evidence="2">The sequence shown here is derived from an EMBL/GenBank/DDBJ whole genome shotgun (WGS) entry which is preliminary data.</text>
</comment>
<dbReference type="NCBIfam" id="NF038075">
    <property type="entry name" value="fam_STM4013"/>
    <property type="match status" value="1"/>
</dbReference>
<keyword evidence="3" id="KW-1185">Reference proteome</keyword>
<proteinExistence type="predicted"/>
<dbReference type="EMBL" id="BNEA01000015">
    <property type="protein sequence ID" value="GHI57556.1"/>
    <property type="molecule type" value="Genomic_DNA"/>
</dbReference>
<protein>
    <submittedName>
        <fullName evidence="2">Membrane protein</fullName>
    </submittedName>
</protein>
<dbReference type="RefSeq" id="WP_189995700.1">
    <property type="nucleotide sequence ID" value="NZ_BNCB01000008.1"/>
</dbReference>
<name>A0ABQ3RNW9_STRRR</name>
<evidence type="ECO:0000259" key="1">
    <source>
        <dbReference type="Pfam" id="PF00884"/>
    </source>
</evidence>
<gene>
    <name evidence="2" type="ORF">Srubr_74020</name>
</gene>
<dbReference type="SUPFAM" id="SSF53649">
    <property type="entry name" value="Alkaline phosphatase-like"/>
    <property type="match status" value="1"/>
</dbReference>
<dbReference type="InterPro" id="IPR000917">
    <property type="entry name" value="Sulfatase_N"/>
</dbReference>
<dbReference type="Proteomes" id="UP000646738">
    <property type="component" value="Unassembled WGS sequence"/>
</dbReference>
<organism evidence="2 3">
    <name type="scientific">Streptomyces rubradiris</name>
    <name type="common">Streptomyces achromogenes subsp. rubradiris</name>
    <dbReference type="NCBI Taxonomy" id="285531"/>
    <lineage>
        <taxon>Bacteria</taxon>
        <taxon>Bacillati</taxon>
        <taxon>Actinomycetota</taxon>
        <taxon>Actinomycetes</taxon>
        <taxon>Kitasatosporales</taxon>
        <taxon>Streptomycetaceae</taxon>
        <taxon>Streptomyces</taxon>
    </lineage>
</organism>
<dbReference type="InterPro" id="IPR047838">
    <property type="entry name" value="STM4013-like"/>
</dbReference>
<evidence type="ECO:0000313" key="3">
    <source>
        <dbReference type="Proteomes" id="UP000646738"/>
    </source>
</evidence>
<sequence length="278" mass="30595">MIDTTEIIKNRVGILFVTLDSLRYDVARAALYGGRTPRLAEVLPGGVWEERRTPGTFTLPAHIAFFSGFLPKLPQPVQPPRLWECRPPAFKTVDAGTFVFDAPNLLAGLAQHGYRTVCIGGVTYFSRETPLGSVLPAMFHEDHWRPEFCSPDADSTRHQVDHALTIADKYRNRPLFLFVNVSATHVPHGHYVGRSDDSWQSQAAALAYADEHLGRLIHTLTSTRSWLVIMCADHGDAFGEDGYHGRGIAHPTVLNVPFAATLTGPGTTLTGHGPSPRH</sequence>
<dbReference type="Gene3D" id="3.40.720.10">
    <property type="entry name" value="Alkaline Phosphatase, subunit A"/>
    <property type="match status" value="1"/>
</dbReference>